<comment type="caution">
    <text evidence="1">The sequence shown here is derived from an EMBL/GenBank/DDBJ whole genome shotgun (WGS) entry which is preliminary data.</text>
</comment>
<organism evidence="1 2">
    <name type="scientific">Pistacia integerrima</name>
    <dbReference type="NCBI Taxonomy" id="434235"/>
    <lineage>
        <taxon>Eukaryota</taxon>
        <taxon>Viridiplantae</taxon>
        <taxon>Streptophyta</taxon>
        <taxon>Embryophyta</taxon>
        <taxon>Tracheophyta</taxon>
        <taxon>Spermatophyta</taxon>
        <taxon>Magnoliopsida</taxon>
        <taxon>eudicotyledons</taxon>
        <taxon>Gunneridae</taxon>
        <taxon>Pentapetalae</taxon>
        <taxon>rosids</taxon>
        <taxon>malvids</taxon>
        <taxon>Sapindales</taxon>
        <taxon>Anacardiaceae</taxon>
        <taxon>Pistacia</taxon>
    </lineage>
</organism>
<dbReference type="EMBL" id="CM047745">
    <property type="protein sequence ID" value="KAJ0026431.1"/>
    <property type="molecule type" value="Genomic_DNA"/>
</dbReference>
<evidence type="ECO:0000313" key="1">
    <source>
        <dbReference type="EMBL" id="KAJ0026431.1"/>
    </source>
</evidence>
<keyword evidence="2" id="KW-1185">Reference proteome</keyword>
<evidence type="ECO:0000313" key="2">
    <source>
        <dbReference type="Proteomes" id="UP001163603"/>
    </source>
</evidence>
<accession>A0ACC0Y0E5</accession>
<sequence>MARTLVRSLRVLAVLCFIASFFPPSMSLTVETEALIQFKSQLKDPLGILDSWKDSADSPCQFSGITCDPVTEKVTEISLDNKSLSGEISPSISVLDSLTKLWLPSNHISGKLPSELGNCSNLKVLNVTGNYMFGVIPDLSMLKNLEILDLSSNGFRGRFPSWVANLTGLNLFFELKELDTLDISVNAISGTISRSVSNLRQLSKIEAFGNNLTGEIPRELAELTLLREIDISNNQMSGELPEGFGNLKNLTVFQCYKNNFYGKLPSGFGDMQHLIGFSIYENSFSGEFPASFGRYSPLESIDISENQFLGSFPKFLCEGRKLQALLALNNNFSGEVSDSYGKCKTLERLRINKNRLSGKVPDGLWALPKAKMIDFGDNNFIGGISPNISFSTSLSQLILQNNRFSGALPSGLGKLSNLERLILHKNNFSGEIPSEIGALKQLSFLHLEDNSLTGSIPMELGYCTKLVDLNLAWNLLRGNIPSTFSQLSSLNALNLSENKLTGLIPDSFRRLKLSSIDMSENQLSGSVPSYLLRMGGDKAFIGNKGLCLDQSTKTLMNSGLDVCPRKHSQKKFKNTWVLFCIIAAALMVVLAGLLLVSYKNFMLEADMQNDLDEEKEVDPKWKLASFHQMDIDADEICNLDEDNLIGIGGTGKVYRLDLKKNGGTVAVKQLWKSDGVKVLAAEMGILGKIRHRNILKLYACLVKGGSNFLVFEYMANEMAYTYKVTEKSDVYSFGVVLLELVTGRRPIEDEYGDGRDIVYWVSIHLNNRENVLKVLDNEVASESIQEDMIKVLKIGVLCTSKLPSLRPSMREVIKMLCDADPGIFKSPESGLEKSGKIIL</sequence>
<name>A0ACC0Y0E5_9ROSI</name>
<reference evidence="2" key="1">
    <citation type="journal article" date="2023" name="G3 (Bethesda)">
        <title>Genome assembly and association tests identify interacting loci associated with vigor, precocity, and sex in interspecific pistachio rootstocks.</title>
        <authorList>
            <person name="Palmer W."/>
            <person name="Jacygrad E."/>
            <person name="Sagayaradj S."/>
            <person name="Cavanaugh K."/>
            <person name="Han R."/>
            <person name="Bertier L."/>
            <person name="Beede B."/>
            <person name="Kafkas S."/>
            <person name="Golino D."/>
            <person name="Preece J."/>
            <person name="Michelmore R."/>
        </authorList>
    </citation>
    <scope>NUCLEOTIDE SEQUENCE [LARGE SCALE GENOMIC DNA]</scope>
</reference>
<dbReference type="Proteomes" id="UP001163603">
    <property type="component" value="Chromosome 10"/>
</dbReference>
<protein>
    <submittedName>
        <fullName evidence="1">Uncharacterized protein</fullName>
    </submittedName>
</protein>
<gene>
    <name evidence="1" type="ORF">Pint_07374</name>
</gene>
<proteinExistence type="predicted"/>